<comment type="caution">
    <text evidence="1">The sequence shown here is derived from an EMBL/GenBank/DDBJ whole genome shotgun (WGS) entry which is preliminary data.</text>
</comment>
<keyword evidence="2" id="KW-1185">Reference proteome</keyword>
<organism evidence="1 2">
    <name type="scientific">Araneus ventricosus</name>
    <name type="common">Orbweaver spider</name>
    <name type="synonym">Epeira ventricosa</name>
    <dbReference type="NCBI Taxonomy" id="182803"/>
    <lineage>
        <taxon>Eukaryota</taxon>
        <taxon>Metazoa</taxon>
        <taxon>Ecdysozoa</taxon>
        <taxon>Arthropoda</taxon>
        <taxon>Chelicerata</taxon>
        <taxon>Arachnida</taxon>
        <taxon>Araneae</taxon>
        <taxon>Araneomorphae</taxon>
        <taxon>Entelegynae</taxon>
        <taxon>Araneoidea</taxon>
        <taxon>Araneidae</taxon>
        <taxon>Araneus</taxon>
    </lineage>
</organism>
<protein>
    <submittedName>
        <fullName evidence="1">Uncharacterized protein</fullName>
    </submittedName>
</protein>
<dbReference type="AlphaFoldDB" id="A0A4Y2R5Y4"/>
<gene>
    <name evidence="1" type="ORF">AVEN_218573_1</name>
</gene>
<proteinExistence type="predicted"/>
<dbReference type="EMBL" id="BGPR01015925">
    <property type="protein sequence ID" value="GBN71154.1"/>
    <property type="molecule type" value="Genomic_DNA"/>
</dbReference>
<evidence type="ECO:0000313" key="1">
    <source>
        <dbReference type="EMBL" id="GBN71154.1"/>
    </source>
</evidence>
<name>A0A4Y2R5Y4_ARAVE</name>
<evidence type="ECO:0000313" key="2">
    <source>
        <dbReference type="Proteomes" id="UP000499080"/>
    </source>
</evidence>
<accession>A0A4Y2R5Y4</accession>
<sequence length="485" mass="55676">MTRPPRKSSLVLRTPLPTLMDTAFTRKNIPPMALGPLANRNNDYHAAKENLEPAYLHDRSLYWYSRKARIRLPSIPSSRRYVPSSDWRYLDSKSLLYPLGKRESAYTPSPPAGGMCLHRIGGISIPNHYCTTRKREFAYILIPPAGGKENHTPSSSRRYAFIGFEVSRFQSLLYLLGKWNTFPPSGYMCLHHWRYLDSQIITVPTRKARIRLHSIPSSRRYLPSSDWRKARIDLPSIASSRRYVPSSDWRYLDSKSLLYPIGKRESHTPSSQQVDLPSSVGGISILITVSSRKARIDLPSSLQRRKARIDLPSIASSRRYVPSSDWRYLDSNITIPMEARIPTHPLQQVDLPSCWVSRFKSLLYPLESENRLSLHRFQRNVPSSDWRYLDSKSFAPLGKRDPPSIPSAVDICFIGLEYLIQIITVSSRKANRFTLHRFQQVCAFIGLEVSRFQTATHRKARIRYLHPPAVVFAFIGLGISIPNHY</sequence>
<reference evidence="1 2" key="1">
    <citation type="journal article" date="2019" name="Sci. Rep.">
        <title>Orb-weaving spider Araneus ventricosus genome elucidates the spidroin gene catalogue.</title>
        <authorList>
            <person name="Kono N."/>
            <person name="Nakamura H."/>
            <person name="Ohtoshi R."/>
            <person name="Moran D.A.P."/>
            <person name="Shinohara A."/>
            <person name="Yoshida Y."/>
            <person name="Fujiwara M."/>
            <person name="Mori M."/>
            <person name="Tomita M."/>
            <person name="Arakawa K."/>
        </authorList>
    </citation>
    <scope>NUCLEOTIDE SEQUENCE [LARGE SCALE GENOMIC DNA]</scope>
</reference>
<dbReference type="Proteomes" id="UP000499080">
    <property type="component" value="Unassembled WGS sequence"/>
</dbReference>